<evidence type="ECO:0000313" key="5">
    <source>
        <dbReference type="Proteomes" id="UP000224607"/>
    </source>
</evidence>
<proteinExistence type="predicted"/>
<reference evidence="4" key="2">
    <citation type="submission" date="2016-10" db="EMBL/GenBank/DDBJ databases">
        <authorList>
            <person name="Varghese N."/>
            <person name="Submissions S."/>
        </authorList>
    </citation>
    <scope>NUCLEOTIDE SEQUENCE [LARGE SCALE GENOMIC DNA]</scope>
    <source>
        <strain evidence="4">DSM 17908</strain>
    </source>
</reference>
<organism evidence="3 4">
    <name type="scientific">Xenorhabdus mauleonii</name>
    <dbReference type="NCBI Taxonomy" id="351675"/>
    <lineage>
        <taxon>Bacteria</taxon>
        <taxon>Pseudomonadati</taxon>
        <taxon>Pseudomonadota</taxon>
        <taxon>Gammaproteobacteria</taxon>
        <taxon>Enterobacterales</taxon>
        <taxon>Morganellaceae</taxon>
        <taxon>Xenorhabdus</taxon>
    </lineage>
</organism>
<dbReference type="Gene3D" id="3.40.630.30">
    <property type="match status" value="1"/>
</dbReference>
<reference evidence="3" key="1">
    <citation type="submission" date="2016-10" db="EMBL/GenBank/DDBJ databases">
        <authorList>
            <person name="de Groot N.N."/>
        </authorList>
    </citation>
    <scope>NUCLEOTIDE SEQUENCE [LARGE SCALE GENOMIC DNA]</scope>
    <source>
        <strain evidence="3">DSM 17908</strain>
    </source>
</reference>
<keyword evidence="5" id="KW-1185">Reference proteome</keyword>
<evidence type="ECO:0000313" key="2">
    <source>
        <dbReference type="EMBL" id="PHM37407.1"/>
    </source>
</evidence>
<dbReference type="PROSITE" id="PS51186">
    <property type="entry name" value="GNAT"/>
    <property type="match status" value="1"/>
</dbReference>
<reference evidence="2 5" key="3">
    <citation type="journal article" date="2017" name="Nat. Microbiol.">
        <title>Natural product diversity associated with the nematode symbionts Photorhabdus and Xenorhabdus.</title>
        <authorList>
            <person name="Tobias N.J."/>
            <person name="Wolff H."/>
            <person name="Djahanschiri B."/>
            <person name="Grundmann F."/>
            <person name="Kronenwerth M."/>
            <person name="Shi Y.M."/>
            <person name="Simonyi S."/>
            <person name="Grun P."/>
            <person name="Shapiro-Ilan D."/>
            <person name="Pidot S.J."/>
            <person name="Stinear T.P."/>
            <person name="Ebersberger I."/>
            <person name="Bode H.B."/>
        </authorList>
    </citation>
    <scope>NUCLEOTIDE SEQUENCE [LARGE SCALE GENOMIC DNA]</scope>
    <source>
        <strain evidence="2 5">DSM 17908</strain>
    </source>
</reference>
<dbReference type="InterPro" id="IPR000182">
    <property type="entry name" value="GNAT_dom"/>
</dbReference>
<feature type="domain" description="N-acetyltransferase" evidence="1">
    <location>
        <begin position="39"/>
        <end position="183"/>
    </location>
</feature>
<evidence type="ECO:0000313" key="3">
    <source>
        <dbReference type="EMBL" id="SFJ95996.1"/>
    </source>
</evidence>
<sequence>MDNIKINASDIRMSSVVKEVDVKEAERAIAKIMNETMVKKEWEISSCDMSQPNCNVRLYSSYENFEYIMEYTKRYYALKENQKNDFLFFILYFQGIPMGASLLELNTGMEGSEIISLVTHCAARGFGFLLIEFALNKLLQLGMNSRLKLEPVFGSIPAYTKMGFETSGGNGTYYYLDPAKRGDKWQFINGCYQYRVC</sequence>
<accession>A0A1I3VNW7</accession>
<dbReference type="EMBL" id="NITY01000021">
    <property type="protein sequence ID" value="PHM37407.1"/>
    <property type="molecule type" value="Genomic_DNA"/>
</dbReference>
<protein>
    <submittedName>
        <fullName evidence="2">N-acetyltransferase</fullName>
    </submittedName>
</protein>
<dbReference type="InterPro" id="IPR016181">
    <property type="entry name" value="Acyl_CoA_acyltransferase"/>
</dbReference>
<dbReference type="AlphaFoldDB" id="A0A1I3VNW7"/>
<name>A0A1I3VNW7_9GAMM</name>
<dbReference type="RefSeq" id="WP_092513099.1">
    <property type="nucleotide sequence ID" value="NZ_NITY01000021.1"/>
</dbReference>
<dbReference type="EMBL" id="FORG01000021">
    <property type="protein sequence ID" value="SFJ95996.1"/>
    <property type="molecule type" value="Genomic_DNA"/>
</dbReference>
<dbReference type="SUPFAM" id="SSF55729">
    <property type="entry name" value="Acyl-CoA N-acyltransferases (Nat)"/>
    <property type="match status" value="1"/>
</dbReference>
<dbReference type="STRING" id="351675.SAMN05421680_12156"/>
<dbReference type="Proteomes" id="UP000198919">
    <property type="component" value="Unassembled WGS sequence"/>
</dbReference>
<dbReference type="GO" id="GO:0016747">
    <property type="term" value="F:acyltransferase activity, transferring groups other than amino-acyl groups"/>
    <property type="evidence" value="ECO:0007669"/>
    <property type="project" value="InterPro"/>
</dbReference>
<evidence type="ECO:0000313" key="4">
    <source>
        <dbReference type="Proteomes" id="UP000198919"/>
    </source>
</evidence>
<dbReference type="Proteomes" id="UP000224607">
    <property type="component" value="Unassembled WGS sequence"/>
</dbReference>
<gene>
    <name evidence="3" type="ORF">SAMN05421680_12156</name>
    <name evidence="2" type="ORF">Xmau_03885</name>
</gene>
<evidence type="ECO:0000259" key="1">
    <source>
        <dbReference type="PROSITE" id="PS51186"/>
    </source>
</evidence>